<reference evidence="2 3" key="1">
    <citation type="submission" date="2019-09" db="EMBL/GenBank/DDBJ databases">
        <title>Draft genome sequencing of Hungatella hathewayi 123Y-2.</title>
        <authorList>
            <person name="Lv Q."/>
            <person name="Li S."/>
        </authorList>
    </citation>
    <scope>NUCLEOTIDE SEQUENCE [LARGE SCALE GENOMIC DNA]</scope>
    <source>
        <strain evidence="2 3">123Y-2</strain>
    </source>
</reference>
<evidence type="ECO:0000313" key="3">
    <source>
        <dbReference type="Proteomes" id="UP000434223"/>
    </source>
</evidence>
<dbReference type="PANTHER" id="PTHR43630:SF2">
    <property type="entry name" value="GLYCOSYLTRANSFERASE"/>
    <property type="match status" value="1"/>
</dbReference>
<dbReference type="SUPFAM" id="SSF48452">
    <property type="entry name" value="TPR-like"/>
    <property type="match status" value="1"/>
</dbReference>
<dbReference type="EMBL" id="WNME01000024">
    <property type="protein sequence ID" value="MUB66324.1"/>
    <property type="molecule type" value="Genomic_DNA"/>
</dbReference>
<protein>
    <submittedName>
        <fullName evidence="2">Glycosyltransferase</fullName>
    </submittedName>
</protein>
<gene>
    <name evidence="2" type="ORF">GNE07_25215</name>
</gene>
<dbReference type="Pfam" id="PF00535">
    <property type="entry name" value="Glycos_transf_2"/>
    <property type="match status" value="1"/>
</dbReference>
<name>A0AAW9WPR0_9FIRM</name>
<dbReference type="InterPro" id="IPR001173">
    <property type="entry name" value="Glyco_trans_2-like"/>
</dbReference>
<dbReference type="CDD" id="cd02511">
    <property type="entry name" value="Beta4Glucosyltransferase"/>
    <property type="match status" value="1"/>
</dbReference>
<dbReference type="InterPro" id="IPR029044">
    <property type="entry name" value="Nucleotide-diphossugar_trans"/>
</dbReference>
<organism evidence="2 3">
    <name type="scientific">Hungatella hathewayi</name>
    <dbReference type="NCBI Taxonomy" id="154046"/>
    <lineage>
        <taxon>Bacteria</taxon>
        <taxon>Bacillati</taxon>
        <taxon>Bacillota</taxon>
        <taxon>Clostridia</taxon>
        <taxon>Lachnospirales</taxon>
        <taxon>Lachnospiraceae</taxon>
        <taxon>Hungatella</taxon>
    </lineage>
</organism>
<dbReference type="Proteomes" id="UP000434223">
    <property type="component" value="Unassembled WGS sequence"/>
</dbReference>
<comment type="caution">
    <text evidence="2">The sequence shown here is derived from an EMBL/GenBank/DDBJ whole genome shotgun (WGS) entry which is preliminary data.</text>
</comment>
<dbReference type="Gene3D" id="1.25.40.10">
    <property type="entry name" value="Tetratricopeptide repeat domain"/>
    <property type="match status" value="1"/>
</dbReference>
<evidence type="ECO:0000313" key="2">
    <source>
        <dbReference type="EMBL" id="MUB66324.1"/>
    </source>
</evidence>
<dbReference type="PANTHER" id="PTHR43630">
    <property type="entry name" value="POLY-BETA-1,6-N-ACETYL-D-GLUCOSAMINE SYNTHASE"/>
    <property type="match status" value="1"/>
</dbReference>
<dbReference type="AlphaFoldDB" id="A0AAW9WPR0"/>
<evidence type="ECO:0000259" key="1">
    <source>
        <dbReference type="Pfam" id="PF00535"/>
    </source>
</evidence>
<feature type="domain" description="Glycosyltransferase 2-like" evidence="1">
    <location>
        <begin position="1"/>
        <end position="90"/>
    </location>
</feature>
<dbReference type="InterPro" id="IPR011990">
    <property type="entry name" value="TPR-like_helical_dom_sf"/>
</dbReference>
<accession>A0AAW9WPR0</accession>
<sequence length="370" mass="42935">MIVRNEEDVLARCLDSVSSLVDEIIIVDTGSQDKTREIAARYTDHVYDFTWIDDFAAARNFSFSKATMDYQMWLDADDVMEEEDREKFLQMKNTLNTRQKENAEDGPDSVPDVIMLPYHVAFDSHGRPAMAYYRERLLRRKSHFIWQGAVHEVIAPAGKIIHGDAAVCHRKIHPSDPDRNLKIYENMVDSGRKLEPRHQFYYGRELYYHARYEEAARILETFLKEGNGWVENNISACLNLSECFMKLGKSEEALTALFGSFRYDEPRPEICCAIGKWFLERGNQDRRYLKQAVYWYLQAKGQVTDEKSGAFVNPDCHDFIPDIQLCVCYDRLGENAKALEYHEKAKAKKPDNPAVLYNEEYFAKKKGSTV</sequence>
<proteinExistence type="predicted"/>
<dbReference type="Gene3D" id="3.90.550.10">
    <property type="entry name" value="Spore Coat Polysaccharide Biosynthesis Protein SpsA, Chain A"/>
    <property type="match status" value="1"/>
</dbReference>
<dbReference type="SUPFAM" id="SSF53448">
    <property type="entry name" value="Nucleotide-diphospho-sugar transferases"/>
    <property type="match status" value="1"/>
</dbReference>